<dbReference type="CDD" id="cd06171">
    <property type="entry name" value="Sigma70_r4"/>
    <property type="match status" value="1"/>
</dbReference>
<organism evidence="7 8">
    <name type="scientific">Novipirellula artificiosorum</name>
    <dbReference type="NCBI Taxonomy" id="2528016"/>
    <lineage>
        <taxon>Bacteria</taxon>
        <taxon>Pseudomonadati</taxon>
        <taxon>Planctomycetota</taxon>
        <taxon>Planctomycetia</taxon>
        <taxon>Pirellulales</taxon>
        <taxon>Pirellulaceae</taxon>
        <taxon>Novipirellula</taxon>
    </lineage>
</organism>
<evidence type="ECO:0000259" key="6">
    <source>
        <dbReference type="Pfam" id="PF08281"/>
    </source>
</evidence>
<evidence type="ECO:0000256" key="1">
    <source>
        <dbReference type="ARBA" id="ARBA00010641"/>
    </source>
</evidence>
<accession>A0A5C6DUA5</accession>
<dbReference type="GO" id="GO:0016987">
    <property type="term" value="F:sigma factor activity"/>
    <property type="evidence" value="ECO:0007669"/>
    <property type="project" value="UniProtKB-KW"/>
</dbReference>
<keyword evidence="8" id="KW-1185">Reference proteome</keyword>
<dbReference type="GO" id="GO:0003677">
    <property type="term" value="F:DNA binding"/>
    <property type="evidence" value="ECO:0007669"/>
    <property type="project" value="InterPro"/>
</dbReference>
<dbReference type="AlphaFoldDB" id="A0A5C6DUA5"/>
<dbReference type="SUPFAM" id="SSF88659">
    <property type="entry name" value="Sigma3 and sigma4 domains of RNA polymerase sigma factors"/>
    <property type="match status" value="1"/>
</dbReference>
<dbReference type="Proteomes" id="UP000319143">
    <property type="component" value="Unassembled WGS sequence"/>
</dbReference>
<dbReference type="InterPro" id="IPR007627">
    <property type="entry name" value="RNA_pol_sigma70_r2"/>
</dbReference>
<dbReference type="PANTHER" id="PTHR43133">
    <property type="entry name" value="RNA POLYMERASE ECF-TYPE SIGMA FACTO"/>
    <property type="match status" value="1"/>
</dbReference>
<protein>
    <submittedName>
        <fullName evidence="7">ECF RNA polymerase sigma-E factor</fullName>
    </submittedName>
</protein>
<keyword evidence="4" id="KW-0804">Transcription</keyword>
<feature type="domain" description="RNA polymerase sigma factor 70 region 4 type 2" evidence="6">
    <location>
        <begin position="145"/>
        <end position="197"/>
    </location>
</feature>
<dbReference type="InterPro" id="IPR014284">
    <property type="entry name" value="RNA_pol_sigma-70_dom"/>
</dbReference>
<dbReference type="GO" id="GO:0006352">
    <property type="term" value="P:DNA-templated transcription initiation"/>
    <property type="evidence" value="ECO:0007669"/>
    <property type="project" value="InterPro"/>
</dbReference>
<comment type="similarity">
    <text evidence="1">Belongs to the sigma-70 factor family. ECF subfamily.</text>
</comment>
<dbReference type="Pfam" id="PF08281">
    <property type="entry name" value="Sigma70_r4_2"/>
    <property type="match status" value="1"/>
</dbReference>
<dbReference type="Gene3D" id="1.10.10.10">
    <property type="entry name" value="Winged helix-like DNA-binding domain superfamily/Winged helix DNA-binding domain"/>
    <property type="match status" value="1"/>
</dbReference>
<keyword evidence="3" id="KW-0731">Sigma factor</keyword>
<gene>
    <name evidence="7" type="primary">rpoE_4</name>
    <name evidence="7" type="ORF">Poly41_30930</name>
</gene>
<evidence type="ECO:0000256" key="4">
    <source>
        <dbReference type="ARBA" id="ARBA00023163"/>
    </source>
</evidence>
<dbReference type="InterPro" id="IPR013249">
    <property type="entry name" value="RNA_pol_sigma70_r4_t2"/>
</dbReference>
<dbReference type="InterPro" id="IPR013324">
    <property type="entry name" value="RNA_pol_sigma_r3/r4-like"/>
</dbReference>
<evidence type="ECO:0000313" key="8">
    <source>
        <dbReference type="Proteomes" id="UP000319143"/>
    </source>
</evidence>
<dbReference type="NCBIfam" id="TIGR02937">
    <property type="entry name" value="sigma70-ECF"/>
    <property type="match status" value="1"/>
</dbReference>
<evidence type="ECO:0000313" key="7">
    <source>
        <dbReference type="EMBL" id="TWU38616.1"/>
    </source>
</evidence>
<dbReference type="SUPFAM" id="SSF88946">
    <property type="entry name" value="Sigma2 domain of RNA polymerase sigma factors"/>
    <property type="match status" value="1"/>
</dbReference>
<name>A0A5C6DUA5_9BACT</name>
<reference evidence="7 8" key="1">
    <citation type="submission" date="2019-02" db="EMBL/GenBank/DDBJ databases">
        <title>Deep-cultivation of Planctomycetes and their phenomic and genomic characterization uncovers novel biology.</title>
        <authorList>
            <person name="Wiegand S."/>
            <person name="Jogler M."/>
            <person name="Boedeker C."/>
            <person name="Pinto D."/>
            <person name="Vollmers J."/>
            <person name="Rivas-Marin E."/>
            <person name="Kohn T."/>
            <person name="Peeters S.H."/>
            <person name="Heuer A."/>
            <person name="Rast P."/>
            <person name="Oberbeckmann S."/>
            <person name="Bunk B."/>
            <person name="Jeske O."/>
            <person name="Meyerdierks A."/>
            <person name="Storesund J.E."/>
            <person name="Kallscheuer N."/>
            <person name="Luecker S."/>
            <person name="Lage O.M."/>
            <person name="Pohl T."/>
            <person name="Merkel B.J."/>
            <person name="Hornburger P."/>
            <person name="Mueller R.-W."/>
            <person name="Bruemmer F."/>
            <person name="Labrenz M."/>
            <person name="Spormann A.M."/>
            <person name="Op Den Camp H."/>
            <person name="Overmann J."/>
            <person name="Amann R."/>
            <person name="Jetten M.S.M."/>
            <person name="Mascher T."/>
            <person name="Medema M.H."/>
            <person name="Devos D.P."/>
            <person name="Kaster A.-K."/>
            <person name="Ovreas L."/>
            <person name="Rohde M."/>
            <person name="Galperin M.Y."/>
            <person name="Jogler C."/>
        </authorList>
    </citation>
    <scope>NUCLEOTIDE SEQUENCE [LARGE SCALE GENOMIC DNA]</scope>
    <source>
        <strain evidence="7 8">Poly41</strain>
    </source>
</reference>
<evidence type="ECO:0000256" key="2">
    <source>
        <dbReference type="ARBA" id="ARBA00023015"/>
    </source>
</evidence>
<dbReference type="Gene3D" id="1.10.1740.10">
    <property type="match status" value="1"/>
</dbReference>
<comment type="caution">
    <text evidence="7">The sequence shown here is derived from an EMBL/GenBank/DDBJ whole genome shotgun (WGS) entry which is preliminary data.</text>
</comment>
<dbReference type="PANTHER" id="PTHR43133:SF51">
    <property type="entry name" value="RNA POLYMERASE SIGMA FACTOR"/>
    <property type="match status" value="1"/>
</dbReference>
<feature type="domain" description="RNA polymerase sigma-70 region 2" evidence="5">
    <location>
        <begin position="55"/>
        <end position="115"/>
    </location>
</feature>
<dbReference type="InterPro" id="IPR013325">
    <property type="entry name" value="RNA_pol_sigma_r2"/>
</dbReference>
<dbReference type="Pfam" id="PF04542">
    <property type="entry name" value="Sigma70_r2"/>
    <property type="match status" value="1"/>
</dbReference>
<proteinExistence type="inferred from homology"/>
<dbReference type="InterPro" id="IPR036388">
    <property type="entry name" value="WH-like_DNA-bd_sf"/>
</dbReference>
<evidence type="ECO:0000259" key="5">
    <source>
        <dbReference type="Pfam" id="PF04542"/>
    </source>
</evidence>
<dbReference type="InterPro" id="IPR039425">
    <property type="entry name" value="RNA_pol_sigma-70-like"/>
</dbReference>
<keyword evidence="2" id="KW-0805">Transcription regulation</keyword>
<dbReference type="EMBL" id="SJPV01000004">
    <property type="protein sequence ID" value="TWU38616.1"/>
    <property type="molecule type" value="Genomic_DNA"/>
</dbReference>
<sequence>MSQFGVESALALQNGSTNQLGLNESSKQLRLKLNESDAELAGKAQCGDVPAFEQLILRYERSARSIAWAFLHDSHACDDAIQETFVAAYQSLAGLRETEKFGAWLMQIARRTSQKLATRVNNRPDQGPSIDEVAEVPLAISSRQRQLLELIERLPENERLVIAMRYFDGHSSQEIADVTGRPLGTVTKQLSRAYERLRSWFTQSEEQVHERK</sequence>
<evidence type="ECO:0000256" key="3">
    <source>
        <dbReference type="ARBA" id="ARBA00023082"/>
    </source>
</evidence>